<evidence type="ECO:0000313" key="3">
    <source>
        <dbReference type="Proteomes" id="UP001215280"/>
    </source>
</evidence>
<sequence>MDFPCQYCVVRCPTSQGLKSHLSQSKACRIKHNEHNATASPAEHSRPTSEDMDIDAGDNNFDEIPDEQNPDAGFDPPASPDITMPSADLRAENPRKRPWATVEEVEDEDSRWYQHFPEDRAAGAILEKCQTQFEKLQDEQKKAGHALWTPFESEDEWELARWLITLGASGKKNDEFLKLNKVKQGIDPSFHNYRALLQRIDALPQGPKWTCYLFDMEGDELDGDGKPRTEVFEMWYRDPVECVRELLGNPSFTKQAYEPCRIFKQENCTSDKTQLTRFSGDKQAWPVYLMIGNAAGGHGVTMDCADGFVRKIFPILAAYIADYPEQCLVTCCMENSCPGCLCSPKGRGDTDHAENRDPLFTLKTLGEQSRGEAPPAFSEHNLRPINPFWADFPHCNIFSSMTPDQLHELHNGAFGDHIVKWSTAATNGEADEIDRRFCAMTPHRSLRHFKKGISLTTQWTGTERKNMEKVLLGVLANATDPGVQLSIRGMMDFIHYAHFETHCDESLVELDQAWSAFHTNKQAFIDLEIRQHFRINKIHKLKHYVDSICSRGTTDGFNTEGTERLHIDLAKAGYNASNKRQYIRQMTSVHKFGTYLQWAVPGYVAPFEAPISADSNLDDDEGELEPVLSPQSSHPCFTVAKKPGFPGLTAASIATDFHAPAFLDNITRFLDSQSINPRLVPGINTTFPVYKRLSLILPSVPEVGSSDVQDHIRAVKGQPMKLTVKGVTPAKAGQFDTVLVRVSPRGPGKGPTDGLCVGRVRVIFCLFEEFGGSKEPLVYVDWFKPLREPVTGIGMHQVSLSSRNHHQNSSIISASDIVRSCHLIPVFGKAVDRTWDSDTVLNQCKIFYLNPYLRHHDFYVFRKHPEICGGNEDYGVSPQAYWNYSAPTRRYQGY</sequence>
<reference evidence="2" key="1">
    <citation type="submission" date="2023-03" db="EMBL/GenBank/DDBJ databases">
        <title>Massive genome expansion in bonnet fungi (Mycena s.s.) driven by repeated elements and novel gene families across ecological guilds.</title>
        <authorList>
            <consortium name="Lawrence Berkeley National Laboratory"/>
            <person name="Harder C.B."/>
            <person name="Miyauchi S."/>
            <person name="Viragh M."/>
            <person name="Kuo A."/>
            <person name="Thoen E."/>
            <person name="Andreopoulos B."/>
            <person name="Lu D."/>
            <person name="Skrede I."/>
            <person name="Drula E."/>
            <person name="Henrissat B."/>
            <person name="Morin E."/>
            <person name="Kohler A."/>
            <person name="Barry K."/>
            <person name="LaButti K."/>
            <person name="Morin E."/>
            <person name="Salamov A."/>
            <person name="Lipzen A."/>
            <person name="Mereny Z."/>
            <person name="Hegedus B."/>
            <person name="Baldrian P."/>
            <person name="Stursova M."/>
            <person name="Weitz H."/>
            <person name="Taylor A."/>
            <person name="Grigoriev I.V."/>
            <person name="Nagy L.G."/>
            <person name="Martin F."/>
            <person name="Kauserud H."/>
        </authorList>
    </citation>
    <scope>NUCLEOTIDE SEQUENCE</scope>
    <source>
        <strain evidence="2">CBHHK188m</strain>
    </source>
</reference>
<gene>
    <name evidence="2" type="ORF">DFH07DRAFT_903576</name>
</gene>
<accession>A0AAD7J725</accession>
<comment type="caution">
    <text evidence="2">The sequence shown here is derived from an EMBL/GenBank/DDBJ whole genome shotgun (WGS) entry which is preliminary data.</text>
</comment>
<dbReference type="Proteomes" id="UP001215280">
    <property type="component" value="Unassembled WGS sequence"/>
</dbReference>
<proteinExistence type="predicted"/>
<keyword evidence="3" id="KW-1185">Reference proteome</keyword>
<evidence type="ECO:0008006" key="4">
    <source>
        <dbReference type="Google" id="ProtNLM"/>
    </source>
</evidence>
<feature type="region of interest" description="Disordered" evidence="1">
    <location>
        <begin position="35"/>
        <end position="102"/>
    </location>
</feature>
<dbReference type="InterPro" id="IPR041078">
    <property type="entry name" value="Plavaka"/>
</dbReference>
<organism evidence="2 3">
    <name type="scientific">Mycena maculata</name>
    <dbReference type="NCBI Taxonomy" id="230809"/>
    <lineage>
        <taxon>Eukaryota</taxon>
        <taxon>Fungi</taxon>
        <taxon>Dikarya</taxon>
        <taxon>Basidiomycota</taxon>
        <taxon>Agaricomycotina</taxon>
        <taxon>Agaricomycetes</taxon>
        <taxon>Agaricomycetidae</taxon>
        <taxon>Agaricales</taxon>
        <taxon>Marasmiineae</taxon>
        <taxon>Mycenaceae</taxon>
        <taxon>Mycena</taxon>
    </lineage>
</organism>
<protein>
    <recommendedName>
        <fullName evidence="4">C2H2-type domain-containing protein</fullName>
    </recommendedName>
</protein>
<dbReference type="AlphaFoldDB" id="A0AAD7J725"/>
<evidence type="ECO:0000256" key="1">
    <source>
        <dbReference type="SAM" id="MobiDB-lite"/>
    </source>
</evidence>
<dbReference type="EMBL" id="JARJLG010000056">
    <property type="protein sequence ID" value="KAJ7758140.1"/>
    <property type="molecule type" value="Genomic_DNA"/>
</dbReference>
<name>A0AAD7J725_9AGAR</name>
<evidence type="ECO:0000313" key="2">
    <source>
        <dbReference type="EMBL" id="KAJ7758140.1"/>
    </source>
</evidence>
<feature type="compositionally biased region" description="Acidic residues" evidence="1">
    <location>
        <begin position="50"/>
        <end position="69"/>
    </location>
</feature>
<dbReference type="Pfam" id="PF18759">
    <property type="entry name" value="Plavaka"/>
    <property type="match status" value="3"/>
</dbReference>